<dbReference type="Proteomes" id="UP001311232">
    <property type="component" value="Unassembled WGS sequence"/>
</dbReference>
<keyword evidence="2" id="KW-1185">Reference proteome</keyword>
<sequence length="419" mass="49204">MDHPIFNRKRQLLLGHDDQLPFCRRKCLKDWSDSAAHLGRQMKSSGYTWLCEACANRRKIGDSNATKGLLELTRTWADTESSVQKVLEHLKTKQSDIFLDDLINSKFLAFHKDITDEYGMEDKQHSWAVIEKQEEIIMYGPYYPDYSSGEHSEDIIIKQTQELLEAEDFPEDWTVYVFTMNSPCLSRNTDPCMLNLVHKARDWWSMYAVKTHIGFVRSWGFKGNKENLFKNVNYRQMEIITHSVDYRSYIESVDKIDDLSPLCETVFSVAKDLLTAEQLKFPLITTEEKQEQKTHFKSMNCMLESKQEEEKKLLTKELNVLVEAADLLLSGENQSLEEHMEKGKVFSLTYTFCSEVCEGLREEMRVRFQQCWMETVQDRCAEFVREKLTAEFNQHTVQLFIEDIHRLTRSYLQIGKLKL</sequence>
<evidence type="ECO:0000313" key="2">
    <source>
        <dbReference type="Proteomes" id="UP001311232"/>
    </source>
</evidence>
<reference evidence="1 2" key="1">
    <citation type="submission" date="2021-06" db="EMBL/GenBank/DDBJ databases">
        <authorList>
            <person name="Palmer J.M."/>
        </authorList>
    </citation>
    <scope>NUCLEOTIDE SEQUENCE [LARGE SCALE GENOMIC DNA]</scope>
    <source>
        <strain evidence="1 2">MEX-2019</strain>
        <tissue evidence="1">Muscle</tissue>
    </source>
</reference>
<evidence type="ECO:0000313" key="1">
    <source>
        <dbReference type="EMBL" id="KAK5608133.1"/>
    </source>
</evidence>
<dbReference type="InterPro" id="IPR040820">
    <property type="entry name" value="SNAD3"/>
</dbReference>
<name>A0AAV9RGU0_9TELE</name>
<dbReference type="EMBL" id="JAHHUM010001850">
    <property type="protein sequence ID" value="KAK5608133.1"/>
    <property type="molecule type" value="Genomic_DNA"/>
</dbReference>
<dbReference type="AlphaFoldDB" id="A0AAV9RGU0"/>
<gene>
    <name evidence="1" type="ORF">CRENBAI_003844</name>
</gene>
<dbReference type="Pfam" id="PF18749">
    <property type="entry name" value="SNAD3"/>
    <property type="match status" value="1"/>
</dbReference>
<comment type="caution">
    <text evidence="1">The sequence shown here is derived from an EMBL/GenBank/DDBJ whole genome shotgun (WGS) entry which is preliminary data.</text>
</comment>
<accession>A0AAV9RGU0</accession>
<protein>
    <submittedName>
        <fullName evidence="1">Uncharacterized protein</fullName>
    </submittedName>
</protein>
<proteinExistence type="predicted"/>
<organism evidence="1 2">
    <name type="scientific">Crenichthys baileyi</name>
    <name type="common">White River springfish</name>
    <dbReference type="NCBI Taxonomy" id="28760"/>
    <lineage>
        <taxon>Eukaryota</taxon>
        <taxon>Metazoa</taxon>
        <taxon>Chordata</taxon>
        <taxon>Craniata</taxon>
        <taxon>Vertebrata</taxon>
        <taxon>Euteleostomi</taxon>
        <taxon>Actinopterygii</taxon>
        <taxon>Neopterygii</taxon>
        <taxon>Teleostei</taxon>
        <taxon>Neoteleostei</taxon>
        <taxon>Acanthomorphata</taxon>
        <taxon>Ovalentaria</taxon>
        <taxon>Atherinomorphae</taxon>
        <taxon>Cyprinodontiformes</taxon>
        <taxon>Goodeidae</taxon>
        <taxon>Crenichthys</taxon>
    </lineage>
</organism>